<gene>
    <name evidence="2" type="ORF">LPC04_14400</name>
</gene>
<sequence>MPMVTPSLNLPQPAATTSSAPKTAAAPLPPIAPPVSNAAQAKMPDAPSTTVTLSPQAMSAMAASSHPSSSPMSNASAPAPAPAAQDGSLYDSIKMGISTAVADVGDAIADGAHAVVDGVETTLSTANKVATGIVELPFAAVSKAADAVGALIDKL</sequence>
<protein>
    <submittedName>
        <fullName evidence="2">Uncharacterized protein</fullName>
    </submittedName>
</protein>
<feature type="region of interest" description="Disordered" evidence="1">
    <location>
        <begin position="1"/>
        <end position="85"/>
    </location>
</feature>
<dbReference type="RefSeq" id="WP_275682940.1">
    <property type="nucleotide sequence ID" value="NZ_JAJLJH010000003.1"/>
</dbReference>
<dbReference type="EMBL" id="JAJLJH010000003">
    <property type="protein sequence ID" value="MCK9686900.1"/>
    <property type="molecule type" value="Genomic_DNA"/>
</dbReference>
<accession>A0A9X2C362</accession>
<organism evidence="2 3">
    <name type="scientific">Scleromatobacter humisilvae</name>
    <dbReference type="NCBI Taxonomy" id="2897159"/>
    <lineage>
        <taxon>Bacteria</taxon>
        <taxon>Pseudomonadati</taxon>
        <taxon>Pseudomonadota</taxon>
        <taxon>Betaproteobacteria</taxon>
        <taxon>Burkholderiales</taxon>
        <taxon>Sphaerotilaceae</taxon>
        <taxon>Scleromatobacter</taxon>
    </lineage>
</organism>
<feature type="compositionally biased region" description="Polar residues" evidence="1">
    <location>
        <begin position="1"/>
        <end position="10"/>
    </location>
</feature>
<evidence type="ECO:0000313" key="3">
    <source>
        <dbReference type="Proteomes" id="UP001139353"/>
    </source>
</evidence>
<dbReference type="AlphaFoldDB" id="A0A9X2C362"/>
<evidence type="ECO:0000313" key="2">
    <source>
        <dbReference type="EMBL" id="MCK9686900.1"/>
    </source>
</evidence>
<keyword evidence="3" id="KW-1185">Reference proteome</keyword>
<dbReference type="Proteomes" id="UP001139353">
    <property type="component" value="Unassembled WGS sequence"/>
</dbReference>
<feature type="compositionally biased region" description="Low complexity" evidence="1">
    <location>
        <begin position="11"/>
        <end position="26"/>
    </location>
</feature>
<evidence type="ECO:0000256" key="1">
    <source>
        <dbReference type="SAM" id="MobiDB-lite"/>
    </source>
</evidence>
<feature type="compositionally biased region" description="Low complexity" evidence="1">
    <location>
        <begin position="54"/>
        <end position="84"/>
    </location>
</feature>
<name>A0A9X2C362_9BURK</name>
<comment type="caution">
    <text evidence="2">The sequence shown here is derived from an EMBL/GenBank/DDBJ whole genome shotgun (WGS) entry which is preliminary data.</text>
</comment>
<reference evidence="2" key="1">
    <citation type="submission" date="2021-11" db="EMBL/GenBank/DDBJ databases">
        <title>BS-T2-15 a new species belonging to the Comamonadaceae family isolated from the soil of a French oak forest.</title>
        <authorList>
            <person name="Mieszkin S."/>
            <person name="Alain K."/>
        </authorList>
    </citation>
    <scope>NUCLEOTIDE SEQUENCE</scope>
    <source>
        <strain evidence="2">BS-T2-15</strain>
    </source>
</reference>
<proteinExistence type="predicted"/>